<keyword evidence="4" id="KW-1185">Reference proteome</keyword>
<dbReference type="Pfam" id="PF00067">
    <property type="entry name" value="p450"/>
    <property type="match status" value="1"/>
</dbReference>
<gene>
    <name evidence="3" type="ORF">E1267_35215</name>
</gene>
<dbReference type="PROSITE" id="PS00086">
    <property type="entry name" value="CYTOCHROME_P450"/>
    <property type="match status" value="1"/>
</dbReference>
<dbReference type="InterPro" id="IPR002397">
    <property type="entry name" value="Cyt_P450_B"/>
</dbReference>
<dbReference type="AlphaFoldDB" id="A0A4R4N2D8"/>
<keyword evidence="2" id="KW-0479">Metal-binding</keyword>
<accession>A0A4R4N2D8</accession>
<keyword evidence="2" id="KW-0503">Monooxygenase</keyword>
<evidence type="ECO:0000256" key="2">
    <source>
        <dbReference type="RuleBase" id="RU000461"/>
    </source>
</evidence>
<dbReference type="OrthoDB" id="3807506at2"/>
<reference evidence="3 4" key="1">
    <citation type="submission" date="2019-02" db="EMBL/GenBank/DDBJ databases">
        <title>Draft genome sequences of novel Actinobacteria.</title>
        <authorList>
            <person name="Sahin N."/>
            <person name="Ay H."/>
            <person name="Saygin H."/>
        </authorList>
    </citation>
    <scope>NUCLEOTIDE SEQUENCE [LARGE SCALE GENOMIC DNA]</scope>
    <source>
        <strain evidence="3 4">KC201</strain>
    </source>
</reference>
<protein>
    <submittedName>
        <fullName evidence="3">Cytochrome P450</fullName>
    </submittedName>
</protein>
<evidence type="ECO:0000313" key="4">
    <source>
        <dbReference type="Proteomes" id="UP000295157"/>
    </source>
</evidence>
<evidence type="ECO:0000313" key="3">
    <source>
        <dbReference type="EMBL" id="TDC00252.1"/>
    </source>
</evidence>
<evidence type="ECO:0000256" key="1">
    <source>
        <dbReference type="ARBA" id="ARBA00010617"/>
    </source>
</evidence>
<dbReference type="SUPFAM" id="SSF48264">
    <property type="entry name" value="Cytochrome P450"/>
    <property type="match status" value="1"/>
</dbReference>
<dbReference type="PRINTS" id="PR00359">
    <property type="entry name" value="BP450"/>
</dbReference>
<dbReference type="Gene3D" id="1.10.630.10">
    <property type="entry name" value="Cytochrome P450"/>
    <property type="match status" value="1"/>
</dbReference>
<comment type="similarity">
    <text evidence="1 2">Belongs to the cytochrome P450 family.</text>
</comment>
<dbReference type="InterPro" id="IPR001128">
    <property type="entry name" value="Cyt_P450"/>
</dbReference>
<name>A0A4R4N2D8_9ACTN</name>
<dbReference type="InterPro" id="IPR017972">
    <property type="entry name" value="Cyt_P450_CS"/>
</dbReference>
<organism evidence="3 4">
    <name type="scientific">Nonomuraea longispora</name>
    <dbReference type="NCBI Taxonomy" id="1848320"/>
    <lineage>
        <taxon>Bacteria</taxon>
        <taxon>Bacillati</taxon>
        <taxon>Actinomycetota</taxon>
        <taxon>Actinomycetes</taxon>
        <taxon>Streptosporangiales</taxon>
        <taxon>Streptosporangiaceae</taxon>
        <taxon>Nonomuraea</taxon>
    </lineage>
</organism>
<dbReference type="PANTHER" id="PTHR46696">
    <property type="entry name" value="P450, PUTATIVE (EUROFUNG)-RELATED"/>
    <property type="match status" value="1"/>
</dbReference>
<dbReference type="GO" id="GO:0004497">
    <property type="term" value="F:monooxygenase activity"/>
    <property type="evidence" value="ECO:0007669"/>
    <property type="project" value="UniProtKB-KW"/>
</dbReference>
<comment type="caution">
    <text evidence="3">The sequence shown here is derived from an EMBL/GenBank/DDBJ whole genome shotgun (WGS) entry which is preliminary data.</text>
</comment>
<dbReference type="EMBL" id="SMJZ01000194">
    <property type="protein sequence ID" value="TDC00252.1"/>
    <property type="molecule type" value="Genomic_DNA"/>
</dbReference>
<keyword evidence="2" id="KW-0408">Iron</keyword>
<proteinExistence type="inferred from homology"/>
<dbReference type="GO" id="GO:0005506">
    <property type="term" value="F:iron ion binding"/>
    <property type="evidence" value="ECO:0007669"/>
    <property type="project" value="InterPro"/>
</dbReference>
<dbReference type="GO" id="GO:0016705">
    <property type="term" value="F:oxidoreductase activity, acting on paired donors, with incorporation or reduction of molecular oxygen"/>
    <property type="evidence" value="ECO:0007669"/>
    <property type="project" value="InterPro"/>
</dbReference>
<dbReference type="PANTHER" id="PTHR46696:SF1">
    <property type="entry name" value="CYTOCHROME P450 YJIB-RELATED"/>
    <property type="match status" value="1"/>
</dbReference>
<keyword evidence="2" id="KW-0560">Oxidoreductase</keyword>
<dbReference type="Proteomes" id="UP000295157">
    <property type="component" value="Unassembled WGS sequence"/>
</dbReference>
<sequence length="399" mass="43414">MERVDREAFYRDPYPVYARARATSGLTFSGELDAWLVTRHADVREVLSRPADFSSQGAFRGDVTPSRRAFAELAAAPGNAPVVLSSDGEAHQRYRRPLTRGLSAAKVAAARPFIQATAAELVRSFAAEGRVEWMGGYARPLPATVIGHLLGLDPADVPAAVRAGDRAENLIFTAMPEDEQIAAAREVAALRHRLVAHAARARDQENLTGELVRGLAPGPGEPTGRQRDEIVSNTQNLMLAGHLTTTALLGTAVHHLLRDRRQWELLCARPELIPAAIEEAARFEAPVQGFRRRVTRPLTLSGTELGEGDTVFVSFASAGRDETVFTEPDVFDIAREPARHLSFGHGVHGCPGALLAREQLRVTLELLVRELPGIRLAGDDVTMAATLIHRAPEELVLTW</sequence>
<dbReference type="GO" id="GO:0020037">
    <property type="term" value="F:heme binding"/>
    <property type="evidence" value="ECO:0007669"/>
    <property type="project" value="InterPro"/>
</dbReference>
<keyword evidence="2" id="KW-0349">Heme</keyword>
<dbReference type="InterPro" id="IPR036396">
    <property type="entry name" value="Cyt_P450_sf"/>
</dbReference>